<evidence type="ECO:0000313" key="1">
    <source>
        <dbReference type="EMBL" id="KZL49960.1"/>
    </source>
</evidence>
<organism evidence="1 2">
    <name type="scientific">Nodularia spumigena CENA596</name>
    <dbReference type="NCBI Taxonomy" id="1819295"/>
    <lineage>
        <taxon>Bacteria</taxon>
        <taxon>Bacillati</taxon>
        <taxon>Cyanobacteriota</taxon>
        <taxon>Cyanophyceae</taxon>
        <taxon>Nostocales</taxon>
        <taxon>Nodulariaceae</taxon>
        <taxon>Nodularia</taxon>
    </lineage>
</organism>
<comment type="caution">
    <text evidence="1">The sequence shown here is derived from an EMBL/GenBank/DDBJ whole genome shotgun (WGS) entry which is preliminary data.</text>
</comment>
<dbReference type="Proteomes" id="UP000076555">
    <property type="component" value="Unassembled WGS sequence"/>
</dbReference>
<reference evidence="1 2" key="1">
    <citation type="submission" date="2016-04" db="EMBL/GenBank/DDBJ databases">
        <title>Draft Genome Assembly of the Bloom-forming Cyanobacterium Nodularia spumigena Strain CENA596 in Shrimp Production Ponds.</title>
        <authorList>
            <person name="Popin R.V."/>
            <person name="Rigonato J."/>
            <person name="Abreu V.A."/>
            <person name="Andreote A.P."/>
            <person name="Silveira S.B."/>
            <person name="Odebrecht C."/>
            <person name="Fiore M.F."/>
        </authorList>
    </citation>
    <scope>NUCLEOTIDE SEQUENCE [LARGE SCALE GENOMIC DNA]</scope>
    <source>
        <strain evidence="1 2">CENA596</strain>
    </source>
</reference>
<evidence type="ECO:0000313" key="2">
    <source>
        <dbReference type="Proteomes" id="UP000076555"/>
    </source>
</evidence>
<sequence>MSNVVYQEDRNKTAVWRYGSDGVIFIDGLAGVFTDRGSYSGYWVQNSSSVRCDTYREGADGKPTYHWGRVEITFIDPNFPSRWQAKISLCDGLRPAGGDRNPVMTLNGTPVTK</sequence>
<accession>A0A166JP76</accession>
<dbReference type="EMBL" id="LWAJ01000122">
    <property type="protein sequence ID" value="KZL49960.1"/>
    <property type="molecule type" value="Genomic_DNA"/>
</dbReference>
<dbReference type="RefSeq" id="WP_063872633.1">
    <property type="nucleotide sequence ID" value="NZ_CAWMRI010000122.1"/>
</dbReference>
<dbReference type="AlphaFoldDB" id="A0A166JP76"/>
<gene>
    <name evidence="1" type="ORF">A2T98_09890</name>
</gene>
<protein>
    <submittedName>
        <fullName evidence="1">Uncharacterized protein</fullName>
    </submittedName>
</protein>
<proteinExistence type="predicted"/>
<dbReference type="OrthoDB" id="572536at2"/>
<name>A0A166JP76_NODSP</name>